<feature type="signal peptide" evidence="1">
    <location>
        <begin position="1"/>
        <end position="18"/>
    </location>
</feature>
<reference evidence="2" key="1">
    <citation type="submission" date="2021-01" db="EMBL/GenBank/DDBJ databases">
        <authorList>
            <person name="Corre E."/>
            <person name="Pelletier E."/>
            <person name="Niang G."/>
            <person name="Scheremetjew M."/>
            <person name="Finn R."/>
            <person name="Kale V."/>
            <person name="Holt S."/>
            <person name="Cochrane G."/>
            <person name="Meng A."/>
            <person name="Brown T."/>
            <person name="Cohen L."/>
        </authorList>
    </citation>
    <scope>NUCLEOTIDE SEQUENCE</scope>
    <source>
        <strain evidence="2">CT5</strain>
    </source>
</reference>
<proteinExistence type="predicted"/>
<keyword evidence="1" id="KW-0732">Signal</keyword>
<protein>
    <submittedName>
        <fullName evidence="2">Uncharacterized protein</fullName>
    </submittedName>
</protein>
<dbReference type="AlphaFoldDB" id="A0A7S3NQH9"/>
<sequence length="344" mass="37624">MKAIIVILILAVATCAPAKKDNIVTDTALFVNGFLRGALVEEIARVDDCLNDGDAIVASIGRIIMDVEKGFDLVPLIADLGDLFTNIPKSLKECKDLPPTVAETFTGWSKKLINPIEMGKIVAIALNKYKGQLEGDATGFVDDWKNGKFEESGLKLGDIPHVLFDLCAIDMESLSVTPFDVGYFLDGFLSKALQSDIQGVESCLTDADDVLEDIEKFVTDIEGGFDLLNIITDLGALFTHIPTSVRDCSDFGEEVEKVLGNWENTIKDPITIAKIVYISLSKYADRLKTDATGFVSEWKAEDYQKSGELLGDIPHVLFDLAPAKSPKKNMLKSIMSEFKAKFGN</sequence>
<gene>
    <name evidence="2" type="ORF">ECRA1380_LOCUS763</name>
</gene>
<dbReference type="PANTHER" id="PTHR38742">
    <property type="entry name" value="PROTEIN GP17"/>
    <property type="match status" value="1"/>
</dbReference>
<evidence type="ECO:0000256" key="1">
    <source>
        <dbReference type="SAM" id="SignalP"/>
    </source>
</evidence>
<dbReference type="PANTHER" id="PTHR38742:SF1">
    <property type="entry name" value="SECRETED PROTEIN C"/>
    <property type="match status" value="1"/>
</dbReference>
<organism evidence="2">
    <name type="scientific">Euplotes crassus</name>
    <dbReference type="NCBI Taxonomy" id="5936"/>
    <lineage>
        <taxon>Eukaryota</taxon>
        <taxon>Sar</taxon>
        <taxon>Alveolata</taxon>
        <taxon>Ciliophora</taxon>
        <taxon>Intramacronucleata</taxon>
        <taxon>Spirotrichea</taxon>
        <taxon>Hypotrichia</taxon>
        <taxon>Euplotida</taxon>
        <taxon>Euplotidae</taxon>
        <taxon>Moneuplotes</taxon>
    </lineage>
</organism>
<dbReference type="EMBL" id="HBIK01001577">
    <property type="protein sequence ID" value="CAE0375812.1"/>
    <property type="molecule type" value="Transcribed_RNA"/>
</dbReference>
<accession>A0A7S3NQH9</accession>
<name>A0A7S3NQH9_EUPCR</name>
<feature type="chain" id="PRO_5030823616" evidence="1">
    <location>
        <begin position="19"/>
        <end position="344"/>
    </location>
</feature>
<evidence type="ECO:0000313" key="2">
    <source>
        <dbReference type="EMBL" id="CAE0375812.1"/>
    </source>
</evidence>